<feature type="transmembrane region" description="Helical" evidence="4">
    <location>
        <begin position="51"/>
        <end position="73"/>
    </location>
</feature>
<evidence type="ECO:0000256" key="4">
    <source>
        <dbReference type="SAM" id="Phobius"/>
    </source>
</evidence>
<evidence type="ECO:0000256" key="2">
    <source>
        <dbReference type="ARBA" id="ARBA00012528"/>
    </source>
</evidence>
<dbReference type="InterPro" id="IPR043128">
    <property type="entry name" value="Rev_trsase/Diguanyl_cyclase"/>
</dbReference>
<dbReference type="HOGENOM" id="CLU_673732_0_0_6"/>
<feature type="domain" description="GGDEF" evidence="5">
    <location>
        <begin position="239"/>
        <end position="375"/>
    </location>
</feature>
<dbReference type="STRING" id="396323.VH98_01875"/>
<dbReference type="AlphaFoldDB" id="V2UA71"/>
<dbReference type="InterPro" id="IPR000160">
    <property type="entry name" value="GGDEF_dom"/>
</dbReference>
<keyword evidence="7" id="KW-1185">Reference proteome</keyword>
<sequence>MFNLPECNNEIIISAMQELERRAFISAFIYLPCWLIIALNNQDNVFIQETFYSISFFFLTILIFHIILHYRFSRLLENNFHRARLLLAILIIIPCLMLGSICSWCIYLHIIYTITVPFIIITAVLCTATSLLLTIDPIYKIMVPLAMILPALTAVLVENSSENLVFLPLASLNILYIIRSSQLKCRDYWQALITFSYFKQKSITLENMAFTDFLTQKPNRLHADKQLSILWDQAKAQQQCLAWMMIDIDNFKNINDTYGHPFGDICLMLVADALDSYSQKVNGFFARYGGEEFVFIKVCRSGAEIHQLAQGLMQQSSKTRICHDDVTINITYSIGVSSLCPHMTSQNFNDLIAQADLALYIAKHEGKNQYRCYGETQDYIEQQLKTPNPNATCCSIENKQGNSCSPAS</sequence>
<feature type="transmembrane region" description="Helical" evidence="4">
    <location>
        <begin position="23"/>
        <end position="39"/>
    </location>
</feature>
<evidence type="ECO:0000313" key="6">
    <source>
        <dbReference type="EMBL" id="ESK51308.1"/>
    </source>
</evidence>
<comment type="caution">
    <text evidence="6">The sequence shown here is derived from an EMBL/GenBank/DDBJ whole genome shotgun (WGS) entry which is preliminary data.</text>
</comment>
<dbReference type="InterPro" id="IPR050469">
    <property type="entry name" value="Diguanylate_Cyclase"/>
</dbReference>
<organism evidence="6 7">
    <name type="scientific">Acinetobacter brisouii CIP 110357</name>
    <dbReference type="NCBI Taxonomy" id="1341683"/>
    <lineage>
        <taxon>Bacteria</taxon>
        <taxon>Pseudomonadati</taxon>
        <taxon>Pseudomonadota</taxon>
        <taxon>Gammaproteobacteria</taxon>
        <taxon>Moraxellales</taxon>
        <taxon>Moraxellaceae</taxon>
        <taxon>Acinetobacter</taxon>
    </lineage>
</organism>
<dbReference type="OrthoDB" id="9812260at2"/>
<dbReference type="PANTHER" id="PTHR45138">
    <property type="entry name" value="REGULATORY COMPONENTS OF SENSORY TRANSDUCTION SYSTEM"/>
    <property type="match status" value="1"/>
</dbReference>
<dbReference type="Gene3D" id="3.30.70.270">
    <property type="match status" value="1"/>
</dbReference>
<evidence type="ECO:0000256" key="1">
    <source>
        <dbReference type="ARBA" id="ARBA00001946"/>
    </source>
</evidence>
<reference evidence="6 7" key="1">
    <citation type="submission" date="2013-10" db="EMBL/GenBank/DDBJ databases">
        <title>The Genome Sequence of Acinetobacter brisouii CIP 110357.</title>
        <authorList>
            <consortium name="The Broad Institute Genomics Platform"/>
            <consortium name="The Broad Institute Genome Sequencing Center for Infectious Disease"/>
            <person name="Cerqueira G."/>
            <person name="Feldgarden M."/>
            <person name="Courvalin P."/>
            <person name="Grillot-Courvalin C."/>
            <person name="Clermont D."/>
            <person name="Rocha E."/>
            <person name="Yoon E.-J."/>
            <person name="Nemec A."/>
            <person name="Young S.K."/>
            <person name="Zeng Q."/>
            <person name="Gargeya S."/>
            <person name="Fitzgerald M."/>
            <person name="Abouelleil A."/>
            <person name="Alvarado L."/>
            <person name="Berlin A.M."/>
            <person name="Chapman S.B."/>
            <person name="Gainer-Dewar J."/>
            <person name="Goldberg J."/>
            <person name="Gnerre S."/>
            <person name="Griggs A."/>
            <person name="Gujja S."/>
            <person name="Hansen M."/>
            <person name="Howarth C."/>
            <person name="Imamovic A."/>
            <person name="Ireland A."/>
            <person name="Larimer J."/>
            <person name="McCowan C."/>
            <person name="Murphy C."/>
            <person name="Pearson M."/>
            <person name="Poon T.W."/>
            <person name="Priest M."/>
            <person name="Roberts A."/>
            <person name="Saif S."/>
            <person name="Shea T."/>
            <person name="Sykes S."/>
            <person name="Wortman J."/>
            <person name="Nusbaum C."/>
            <person name="Birren B."/>
        </authorList>
    </citation>
    <scope>NUCLEOTIDE SEQUENCE [LARGE SCALE GENOMIC DNA]</scope>
    <source>
        <strain evidence="6 7">CIP 110357</strain>
    </source>
</reference>
<dbReference type="InterPro" id="IPR029787">
    <property type="entry name" value="Nucleotide_cyclase"/>
</dbReference>
<feature type="transmembrane region" description="Helical" evidence="4">
    <location>
        <begin position="85"/>
        <end position="110"/>
    </location>
</feature>
<dbReference type="PANTHER" id="PTHR45138:SF9">
    <property type="entry name" value="DIGUANYLATE CYCLASE DGCM-RELATED"/>
    <property type="match status" value="1"/>
</dbReference>
<feature type="transmembrane region" description="Helical" evidence="4">
    <location>
        <begin position="141"/>
        <end position="157"/>
    </location>
</feature>
<dbReference type="Pfam" id="PF00990">
    <property type="entry name" value="GGDEF"/>
    <property type="match status" value="1"/>
</dbReference>
<keyword evidence="4" id="KW-1133">Transmembrane helix</keyword>
<dbReference type="RefSeq" id="WP_004900115.1">
    <property type="nucleotide sequence ID" value="NZ_BBTI01000002.1"/>
</dbReference>
<dbReference type="EC" id="2.7.7.65" evidence="2"/>
<protein>
    <recommendedName>
        <fullName evidence="2">diguanylate cyclase</fullName>
        <ecNumber evidence="2">2.7.7.65</ecNumber>
    </recommendedName>
</protein>
<evidence type="ECO:0000256" key="3">
    <source>
        <dbReference type="ARBA" id="ARBA00034247"/>
    </source>
</evidence>
<evidence type="ECO:0000259" key="5">
    <source>
        <dbReference type="PROSITE" id="PS50887"/>
    </source>
</evidence>
<accession>V2UA71</accession>
<gene>
    <name evidence="6" type="ORF">P255_01818</name>
</gene>
<dbReference type="NCBIfam" id="TIGR00254">
    <property type="entry name" value="GGDEF"/>
    <property type="match status" value="1"/>
</dbReference>
<keyword evidence="4" id="KW-0472">Membrane</keyword>
<dbReference type="SMART" id="SM00267">
    <property type="entry name" value="GGDEF"/>
    <property type="match status" value="1"/>
</dbReference>
<dbReference type="PROSITE" id="PS50887">
    <property type="entry name" value="GGDEF"/>
    <property type="match status" value="1"/>
</dbReference>
<proteinExistence type="predicted"/>
<feature type="transmembrane region" description="Helical" evidence="4">
    <location>
        <begin position="116"/>
        <end position="134"/>
    </location>
</feature>
<dbReference type="GO" id="GO:0052621">
    <property type="term" value="F:diguanylate cyclase activity"/>
    <property type="evidence" value="ECO:0007669"/>
    <property type="project" value="UniProtKB-EC"/>
</dbReference>
<name>V2UA71_9GAMM</name>
<dbReference type="FunFam" id="3.30.70.270:FF:000001">
    <property type="entry name" value="Diguanylate cyclase domain protein"/>
    <property type="match status" value="1"/>
</dbReference>
<dbReference type="GO" id="GO:1902201">
    <property type="term" value="P:negative regulation of bacterial-type flagellum-dependent cell motility"/>
    <property type="evidence" value="ECO:0007669"/>
    <property type="project" value="TreeGrafter"/>
</dbReference>
<dbReference type="EMBL" id="AYEU01000006">
    <property type="protein sequence ID" value="ESK51308.1"/>
    <property type="molecule type" value="Genomic_DNA"/>
</dbReference>
<keyword evidence="4" id="KW-0812">Transmembrane</keyword>
<dbReference type="SUPFAM" id="SSF55073">
    <property type="entry name" value="Nucleotide cyclase"/>
    <property type="match status" value="1"/>
</dbReference>
<dbReference type="CDD" id="cd01949">
    <property type="entry name" value="GGDEF"/>
    <property type="match status" value="1"/>
</dbReference>
<evidence type="ECO:0000313" key="7">
    <source>
        <dbReference type="Proteomes" id="UP000018418"/>
    </source>
</evidence>
<comment type="catalytic activity">
    <reaction evidence="3">
        <text>2 GTP = 3',3'-c-di-GMP + 2 diphosphate</text>
        <dbReference type="Rhea" id="RHEA:24898"/>
        <dbReference type="ChEBI" id="CHEBI:33019"/>
        <dbReference type="ChEBI" id="CHEBI:37565"/>
        <dbReference type="ChEBI" id="CHEBI:58805"/>
        <dbReference type="EC" id="2.7.7.65"/>
    </reaction>
</comment>
<dbReference type="PATRIC" id="fig|1341683.3.peg.1806"/>
<dbReference type="Proteomes" id="UP000018418">
    <property type="component" value="Unassembled WGS sequence"/>
</dbReference>
<dbReference type="GO" id="GO:0043709">
    <property type="term" value="P:cell adhesion involved in single-species biofilm formation"/>
    <property type="evidence" value="ECO:0007669"/>
    <property type="project" value="TreeGrafter"/>
</dbReference>
<comment type="cofactor">
    <cofactor evidence="1">
        <name>Mg(2+)</name>
        <dbReference type="ChEBI" id="CHEBI:18420"/>
    </cofactor>
</comment>
<dbReference type="GO" id="GO:0005886">
    <property type="term" value="C:plasma membrane"/>
    <property type="evidence" value="ECO:0007669"/>
    <property type="project" value="TreeGrafter"/>
</dbReference>